<name>A0A1U7M3T6_TISCR</name>
<comment type="caution">
    <text evidence="1">The sequence shown here is derived from an EMBL/GenBank/DDBJ whole genome shotgun (WGS) entry which is preliminary data.</text>
</comment>
<organism evidence="1 2">
    <name type="scientific">Tissierella creatinophila DSM 6911</name>
    <dbReference type="NCBI Taxonomy" id="1123403"/>
    <lineage>
        <taxon>Bacteria</taxon>
        <taxon>Bacillati</taxon>
        <taxon>Bacillota</taxon>
        <taxon>Tissierellia</taxon>
        <taxon>Tissierellales</taxon>
        <taxon>Tissierellaceae</taxon>
        <taxon>Tissierella</taxon>
    </lineage>
</organism>
<dbReference type="Proteomes" id="UP000186112">
    <property type="component" value="Unassembled WGS sequence"/>
</dbReference>
<accession>A0A1U7M3T6</accession>
<reference evidence="1 2" key="1">
    <citation type="submission" date="2016-02" db="EMBL/GenBank/DDBJ databases">
        <title>Genome sequence of Tissierella creatinophila DSM 6911.</title>
        <authorList>
            <person name="Poehlein A."/>
            <person name="Daniel R."/>
        </authorList>
    </citation>
    <scope>NUCLEOTIDE SEQUENCE [LARGE SCALE GENOMIC DNA]</scope>
    <source>
        <strain evidence="1 2">DSM 6911</strain>
    </source>
</reference>
<protein>
    <submittedName>
        <fullName evidence="1">Uncharacterized protein</fullName>
    </submittedName>
</protein>
<keyword evidence="2" id="KW-1185">Reference proteome</keyword>
<dbReference type="EMBL" id="LTDM01000059">
    <property type="protein sequence ID" value="OLS01858.1"/>
    <property type="molecule type" value="Genomic_DNA"/>
</dbReference>
<dbReference type="AlphaFoldDB" id="A0A1U7M3T6"/>
<dbReference type="OrthoDB" id="5638364at2"/>
<gene>
    <name evidence="1" type="ORF">TICRE_22350</name>
</gene>
<proteinExistence type="predicted"/>
<evidence type="ECO:0000313" key="1">
    <source>
        <dbReference type="EMBL" id="OLS01858.1"/>
    </source>
</evidence>
<evidence type="ECO:0000313" key="2">
    <source>
        <dbReference type="Proteomes" id="UP000186112"/>
    </source>
</evidence>
<dbReference type="RefSeq" id="WP_075728062.1">
    <property type="nucleotide sequence ID" value="NZ_LTDM01000059.1"/>
</dbReference>
<sequence length="145" mass="17710">MKINFTKKQFRILLDLLFAGEYVINGHRVPDEIIKEYEDIKQYVYSFAKQFGYEDLIEFDKEFNMFFETRKHDESKINELISEYDNEVFWDELSSNLAKRDISKEYIGEKKDINHEELMRKIWSREEEYNEEFYENGLDNVTVDL</sequence>